<keyword evidence="3" id="KW-1185">Reference proteome</keyword>
<evidence type="ECO:0000313" key="3">
    <source>
        <dbReference type="Proteomes" id="UP000031366"/>
    </source>
</evidence>
<dbReference type="InterPro" id="IPR049971">
    <property type="entry name" value="CLC_0170-like"/>
</dbReference>
<dbReference type="NCBIfam" id="NF042414">
    <property type="entry name" value="CLC_0170_fam"/>
    <property type="match status" value="1"/>
</dbReference>
<dbReference type="STRING" id="29341.RSJ17_21295"/>
<organism evidence="2 3">
    <name type="scientific">Clostridium argentinense CDC 2741</name>
    <dbReference type="NCBI Taxonomy" id="1418104"/>
    <lineage>
        <taxon>Bacteria</taxon>
        <taxon>Bacillati</taxon>
        <taxon>Bacillota</taxon>
        <taxon>Clostridia</taxon>
        <taxon>Eubacteriales</taxon>
        <taxon>Clostridiaceae</taxon>
        <taxon>Clostridium</taxon>
    </lineage>
</organism>
<proteinExistence type="predicted"/>
<name>A0A0C1TXA3_9CLOT</name>
<dbReference type="Proteomes" id="UP000031366">
    <property type="component" value="Unassembled WGS sequence"/>
</dbReference>
<dbReference type="RefSeq" id="WP_039635133.1">
    <property type="nucleotide sequence ID" value="NZ_AYSO01000019.1"/>
</dbReference>
<feature type="transmembrane region" description="Helical" evidence="1">
    <location>
        <begin position="45"/>
        <end position="63"/>
    </location>
</feature>
<evidence type="ECO:0000256" key="1">
    <source>
        <dbReference type="SAM" id="Phobius"/>
    </source>
</evidence>
<evidence type="ECO:0000313" key="2">
    <source>
        <dbReference type="EMBL" id="KIE45319.1"/>
    </source>
</evidence>
<keyword evidence="1" id="KW-0472">Membrane</keyword>
<dbReference type="EMBL" id="AYSO01000019">
    <property type="protein sequence ID" value="KIE45319.1"/>
    <property type="molecule type" value="Genomic_DNA"/>
</dbReference>
<keyword evidence="1" id="KW-0812">Transmembrane</keyword>
<protein>
    <submittedName>
        <fullName evidence="2">Putative membrane protein</fullName>
    </submittedName>
</protein>
<keyword evidence="1" id="KW-1133">Transmembrane helix</keyword>
<accession>A0A0C1TXA3</accession>
<reference evidence="2 3" key="1">
    <citation type="journal article" date="2015" name="Infect. Genet. Evol.">
        <title>Genomic sequences of six botulinum neurotoxin-producing strains representing three clostridial species illustrate the mobility and diversity of botulinum neurotoxin genes.</title>
        <authorList>
            <person name="Smith T.J."/>
            <person name="Hill K.K."/>
            <person name="Xie G."/>
            <person name="Foley B.T."/>
            <person name="Williamson C.H."/>
            <person name="Foster J.T."/>
            <person name="Johnson S.L."/>
            <person name="Chertkov O."/>
            <person name="Teshima H."/>
            <person name="Gibbons H.S."/>
            <person name="Johnsky L.A."/>
            <person name="Karavis M.A."/>
            <person name="Smith L.A."/>
        </authorList>
    </citation>
    <scope>NUCLEOTIDE SEQUENCE [LARGE SCALE GENOMIC DNA]</scope>
    <source>
        <strain evidence="2 3">CDC 2741</strain>
    </source>
</reference>
<comment type="caution">
    <text evidence="2">The sequence shown here is derived from an EMBL/GenBank/DDBJ whole genome shotgun (WGS) entry which is preliminary data.</text>
</comment>
<gene>
    <name evidence="2" type="ORF">U732_2592</name>
</gene>
<sequence length="65" mass="7582">MKILENFDIYILILCILNGGIVAFVDTAYFKNNNEMKAYKEAKYIGFGLIIFAVSVYLIRMFYKL</sequence>
<dbReference type="AlphaFoldDB" id="A0A0C1TXA3"/>
<feature type="transmembrane region" description="Helical" evidence="1">
    <location>
        <begin position="7"/>
        <end position="25"/>
    </location>
</feature>